<evidence type="ECO:0000313" key="3">
    <source>
        <dbReference type="Proteomes" id="UP000324222"/>
    </source>
</evidence>
<name>A0A5B7HS86_PORTR</name>
<dbReference type="AlphaFoldDB" id="A0A5B7HS86"/>
<evidence type="ECO:0000256" key="1">
    <source>
        <dbReference type="SAM" id="MobiDB-lite"/>
    </source>
</evidence>
<reference evidence="2 3" key="1">
    <citation type="submission" date="2019-05" db="EMBL/GenBank/DDBJ databases">
        <title>Another draft genome of Portunus trituberculatus and its Hox gene families provides insights of decapod evolution.</title>
        <authorList>
            <person name="Jeong J.-H."/>
            <person name="Song I."/>
            <person name="Kim S."/>
            <person name="Choi T."/>
            <person name="Kim D."/>
            <person name="Ryu S."/>
            <person name="Kim W."/>
        </authorList>
    </citation>
    <scope>NUCLEOTIDE SEQUENCE [LARGE SCALE GENOMIC DNA]</scope>
    <source>
        <tissue evidence="2">Muscle</tissue>
    </source>
</reference>
<keyword evidence="3" id="KW-1185">Reference proteome</keyword>
<protein>
    <submittedName>
        <fullName evidence="2">Uncharacterized protein</fullName>
    </submittedName>
</protein>
<feature type="compositionally biased region" description="Basic and acidic residues" evidence="1">
    <location>
        <begin position="13"/>
        <end position="34"/>
    </location>
</feature>
<proteinExistence type="predicted"/>
<evidence type="ECO:0000313" key="2">
    <source>
        <dbReference type="EMBL" id="MPC74182.1"/>
    </source>
</evidence>
<dbReference type="Proteomes" id="UP000324222">
    <property type="component" value="Unassembled WGS sequence"/>
</dbReference>
<organism evidence="2 3">
    <name type="scientific">Portunus trituberculatus</name>
    <name type="common">Swimming crab</name>
    <name type="synonym">Neptunus trituberculatus</name>
    <dbReference type="NCBI Taxonomy" id="210409"/>
    <lineage>
        <taxon>Eukaryota</taxon>
        <taxon>Metazoa</taxon>
        <taxon>Ecdysozoa</taxon>
        <taxon>Arthropoda</taxon>
        <taxon>Crustacea</taxon>
        <taxon>Multicrustacea</taxon>
        <taxon>Malacostraca</taxon>
        <taxon>Eumalacostraca</taxon>
        <taxon>Eucarida</taxon>
        <taxon>Decapoda</taxon>
        <taxon>Pleocyemata</taxon>
        <taxon>Brachyura</taxon>
        <taxon>Eubrachyura</taxon>
        <taxon>Portunoidea</taxon>
        <taxon>Portunidae</taxon>
        <taxon>Portuninae</taxon>
        <taxon>Portunus</taxon>
    </lineage>
</organism>
<dbReference type="EMBL" id="VSRR010038411">
    <property type="protein sequence ID" value="MPC74182.1"/>
    <property type="molecule type" value="Genomic_DNA"/>
</dbReference>
<gene>
    <name evidence="2" type="ORF">E2C01_068532</name>
</gene>
<comment type="caution">
    <text evidence="2">The sequence shown here is derived from an EMBL/GenBank/DDBJ whole genome shotgun (WGS) entry which is preliminary data.</text>
</comment>
<accession>A0A5B7HS86</accession>
<feature type="region of interest" description="Disordered" evidence="1">
    <location>
        <begin position="1"/>
        <end position="34"/>
    </location>
</feature>
<sequence length="49" mass="5829">MQKTKKMNTETNDEIRQFKSMKQDEYKTSKRATKGEHAVSTRQCFLVFV</sequence>